<dbReference type="EMBL" id="BNJK01000001">
    <property type="protein sequence ID" value="GHO90617.1"/>
    <property type="molecule type" value="Genomic_DNA"/>
</dbReference>
<keyword evidence="1" id="KW-0805">Transcription regulation</keyword>
<dbReference type="PROSITE" id="PS01117">
    <property type="entry name" value="HTH_MARR_1"/>
    <property type="match status" value="1"/>
</dbReference>
<organism evidence="5 6">
    <name type="scientific">Reticulibacter mediterranei</name>
    <dbReference type="NCBI Taxonomy" id="2778369"/>
    <lineage>
        <taxon>Bacteria</taxon>
        <taxon>Bacillati</taxon>
        <taxon>Chloroflexota</taxon>
        <taxon>Ktedonobacteria</taxon>
        <taxon>Ktedonobacterales</taxon>
        <taxon>Reticulibacteraceae</taxon>
        <taxon>Reticulibacter</taxon>
    </lineage>
</organism>
<dbReference type="InterPro" id="IPR000835">
    <property type="entry name" value="HTH_MarR-typ"/>
</dbReference>
<proteinExistence type="predicted"/>
<evidence type="ECO:0000313" key="6">
    <source>
        <dbReference type="Proteomes" id="UP000597444"/>
    </source>
</evidence>
<dbReference type="Pfam" id="PF12802">
    <property type="entry name" value="MarR_2"/>
    <property type="match status" value="1"/>
</dbReference>
<dbReference type="PANTHER" id="PTHR33164">
    <property type="entry name" value="TRANSCRIPTIONAL REGULATOR, MARR FAMILY"/>
    <property type="match status" value="1"/>
</dbReference>
<evidence type="ECO:0000259" key="4">
    <source>
        <dbReference type="PROSITE" id="PS50995"/>
    </source>
</evidence>
<comment type="caution">
    <text evidence="5">The sequence shown here is derived from an EMBL/GenBank/DDBJ whole genome shotgun (WGS) entry which is preliminary data.</text>
</comment>
<evidence type="ECO:0000256" key="2">
    <source>
        <dbReference type="ARBA" id="ARBA00023125"/>
    </source>
</evidence>
<dbReference type="InterPro" id="IPR023187">
    <property type="entry name" value="Tscrpt_reg_MarR-type_CS"/>
</dbReference>
<sequence>MASHEASSISDLSSYGEHVLEQDTKHDTLRLWLRLLSCTTLIENQVSSRLRSEFETTLPRFDLMAQLVRSPDGMSMSELSQRLMVSGGNITGITDNLERDGLVERITPPGDRRAKLVHLTPKGRAVFEQMAEEHATWIKSWMGGLTEQEQHQLYTLLGTLKRHVSASLE</sequence>
<accession>A0A8J3N0T3</accession>
<dbReference type="GO" id="GO:0003700">
    <property type="term" value="F:DNA-binding transcription factor activity"/>
    <property type="evidence" value="ECO:0007669"/>
    <property type="project" value="InterPro"/>
</dbReference>
<dbReference type="PROSITE" id="PS50995">
    <property type="entry name" value="HTH_MARR_2"/>
    <property type="match status" value="1"/>
</dbReference>
<reference evidence="5" key="1">
    <citation type="submission" date="2020-10" db="EMBL/GenBank/DDBJ databases">
        <title>Taxonomic study of unclassified bacteria belonging to the class Ktedonobacteria.</title>
        <authorList>
            <person name="Yabe S."/>
            <person name="Wang C.M."/>
            <person name="Zheng Y."/>
            <person name="Sakai Y."/>
            <person name="Cavaletti L."/>
            <person name="Monciardini P."/>
            <person name="Donadio S."/>
        </authorList>
    </citation>
    <scope>NUCLEOTIDE SEQUENCE</scope>
    <source>
        <strain evidence="5">ID150040</strain>
    </source>
</reference>
<dbReference type="Proteomes" id="UP000597444">
    <property type="component" value="Unassembled WGS sequence"/>
</dbReference>
<dbReference type="RefSeq" id="WP_220201567.1">
    <property type="nucleotide sequence ID" value="NZ_BNJK01000001.1"/>
</dbReference>
<dbReference type="Gene3D" id="1.10.10.10">
    <property type="entry name" value="Winged helix-like DNA-binding domain superfamily/Winged helix DNA-binding domain"/>
    <property type="match status" value="1"/>
</dbReference>
<evidence type="ECO:0000256" key="3">
    <source>
        <dbReference type="ARBA" id="ARBA00023163"/>
    </source>
</evidence>
<keyword evidence="2" id="KW-0238">DNA-binding</keyword>
<name>A0A8J3N0T3_9CHLR</name>
<dbReference type="SMART" id="SM00347">
    <property type="entry name" value="HTH_MARR"/>
    <property type="match status" value="1"/>
</dbReference>
<dbReference type="GO" id="GO:0006950">
    <property type="term" value="P:response to stress"/>
    <property type="evidence" value="ECO:0007669"/>
    <property type="project" value="TreeGrafter"/>
</dbReference>
<evidence type="ECO:0000256" key="1">
    <source>
        <dbReference type="ARBA" id="ARBA00023015"/>
    </source>
</evidence>
<dbReference type="AlphaFoldDB" id="A0A8J3N0T3"/>
<dbReference type="PRINTS" id="PR00598">
    <property type="entry name" value="HTHMARR"/>
</dbReference>
<dbReference type="PANTHER" id="PTHR33164:SF43">
    <property type="entry name" value="HTH-TYPE TRANSCRIPTIONAL REPRESSOR YETL"/>
    <property type="match status" value="1"/>
</dbReference>
<protein>
    <submittedName>
        <fullName evidence="5">MarR family transcriptional regulator</fullName>
    </submittedName>
</protein>
<dbReference type="InterPro" id="IPR036390">
    <property type="entry name" value="WH_DNA-bd_sf"/>
</dbReference>
<dbReference type="GO" id="GO:0003677">
    <property type="term" value="F:DNA binding"/>
    <property type="evidence" value="ECO:0007669"/>
    <property type="project" value="UniProtKB-KW"/>
</dbReference>
<feature type="domain" description="HTH marR-type" evidence="4">
    <location>
        <begin position="28"/>
        <end position="162"/>
    </location>
</feature>
<dbReference type="SUPFAM" id="SSF46785">
    <property type="entry name" value="Winged helix' DNA-binding domain"/>
    <property type="match status" value="1"/>
</dbReference>
<dbReference type="InterPro" id="IPR039422">
    <property type="entry name" value="MarR/SlyA-like"/>
</dbReference>
<dbReference type="InterPro" id="IPR036388">
    <property type="entry name" value="WH-like_DNA-bd_sf"/>
</dbReference>
<keyword evidence="3" id="KW-0804">Transcription</keyword>
<evidence type="ECO:0000313" key="5">
    <source>
        <dbReference type="EMBL" id="GHO90617.1"/>
    </source>
</evidence>
<gene>
    <name evidence="5" type="ORF">KSF_006650</name>
</gene>
<keyword evidence="6" id="KW-1185">Reference proteome</keyword>